<dbReference type="Proteomes" id="UP000625079">
    <property type="component" value="Unassembled WGS sequence"/>
</dbReference>
<dbReference type="Pfam" id="PF01548">
    <property type="entry name" value="DEDD_Tnp_IS110"/>
    <property type="match status" value="1"/>
</dbReference>
<dbReference type="InterPro" id="IPR003346">
    <property type="entry name" value="Transposase_20"/>
</dbReference>
<proteinExistence type="predicted"/>
<dbReference type="Pfam" id="PF02371">
    <property type="entry name" value="Transposase_20"/>
    <property type="match status" value="1"/>
</dbReference>
<dbReference type="GO" id="GO:0006313">
    <property type="term" value="P:DNA transposition"/>
    <property type="evidence" value="ECO:0007669"/>
    <property type="project" value="InterPro"/>
</dbReference>
<dbReference type="PANTHER" id="PTHR33055">
    <property type="entry name" value="TRANSPOSASE FOR INSERTION SEQUENCE ELEMENT IS1111A"/>
    <property type="match status" value="1"/>
</dbReference>
<sequence>MGKSLRSTDEVVIEATGNSMAVSRVLTPFVARVTIANPLQVKAIAQAHVKTDKIDAGTLASLQAAGSLPQIWTPDAETERKRRLVARRYQVVRHRTRLKNEVHSILNAHLIPKCSHADLFNARGRAWLAAQQFPDDERAAIDRHVRELDRLAEDLALLDREIAQDAIDDSAVNRVMTITSVNVTVATGIVAAIGDISRFSSPQKLVSYFGLNPRVRQSGLGAAHHGRISKIGRSHACAILVEAAWAAAKAPGPLHAFFVRIRARRGHQIAAVAVARKLTVLCWHLLTRGEDYLWARPAMVANKTRAMQLQAGHPQQKGNRRGPAYTCNIKALRDGEMSIAAQAERSYERFMSQWKARRPKTGARAPQFGKTK</sequence>
<feature type="domain" description="Transposase IS110-like N-terminal" evidence="1">
    <location>
        <begin position="9"/>
        <end position="108"/>
    </location>
</feature>
<reference evidence="3" key="1">
    <citation type="journal article" date="2014" name="Int. J. Syst. Evol. Microbiol.">
        <title>Complete genome sequence of Corynebacterium casei LMG S-19264T (=DSM 44701T), isolated from a smear-ripened cheese.</title>
        <authorList>
            <consortium name="US DOE Joint Genome Institute (JGI-PGF)"/>
            <person name="Walter F."/>
            <person name="Albersmeier A."/>
            <person name="Kalinowski J."/>
            <person name="Ruckert C."/>
        </authorList>
    </citation>
    <scope>NUCLEOTIDE SEQUENCE</scope>
    <source>
        <strain evidence="3">CGMCC 1.15034</strain>
    </source>
</reference>
<reference evidence="3" key="2">
    <citation type="submission" date="2022-12" db="EMBL/GenBank/DDBJ databases">
        <authorList>
            <person name="Sun Q."/>
            <person name="Zhou Y."/>
        </authorList>
    </citation>
    <scope>NUCLEOTIDE SEQUENCE</scope>
    <source>
        <strain evidence="3">CGMCC 1.15034</strain>
    </source>
</reference>
<dbReference type="AlphaFoldDB" id="A0AA87WDY5"/>
<organism evidence="3 4">
    <name type="scientific">Bradyrhizobium guangdongense</name>
    <dbReference type="NCBI Taxonomy" id="1325090"/>
    <lineage>
        <taxon>Bacteria</taxon>
        <taxon>Pseudomonadati</taxon>
        <taxon>Pseudomonadota</taxon>
        <taxon>Alphaproteobacteria</taxon>
        <taxon>Hyphomicrobiales</taxon>
        <taxon>Nitrobacteraceae</taxon>
        <taxon>Bradyrhizobium</taxon>
    </lineage>
</organism>
<accession>A0AA87WDY5</accession>
<comment type="caution">
    <text evidence="3">The sequence shown here is derived from an EMBL/GenBank/DDBJ whole genome shotgun (WGS) entry which is preliminary data.</text>
</comment>
<feature type="domain" description="Transposase IS116/IS110/IS902 C-terminal" evidence="2">
    <location>
        <begin position="173"/>
        <end position="254"/>
    </location>
</feature>
<evidence type="ECO:0000259" key="1">
    <source>
        <dbReference type="Pfam" id="PF01548"/>
    </source>
</evidence>
<dbReference type="PANTHER" id="PTHR33055:SF15">
    <property type="entry name" value="TRANSPOSASE-RELATED"/>
    <property type="match status" value="1"/>
</dbReference>
<evidence type="ECO:0000259" key="2">
    <source>
        <dbReference type="Pfam" id="PF02371"/>
    </source>
</evidence>
<dbReference type="NCBIfam" id="NF033542">
    <property type="entry name" value="transpos_IS110"/>
    <property type="match status" value="1"/>
</dbReference>
<dbReference type="InterPro" id="IPR047650">
    <property type="entry name" value="Transpos_IS110"/>
</dbReference>
<dbReference type="EMBL" id="BMHC01000040">
    <property type="protein sequence ID" value="GGI34201.1"/>
    <property type="molecule type" value="Genomic_DNA"/>
</dbReference>
<evidence type="ECO:0000313" key="4">
    <source>
        <dbReference type="Proteomes" id="UP000625079"/>
    </source>
</evidence>
<dbReference type="GO" id="GO:0003677">
    <property type="term" value="F:DNA binding"/>
    <property type="evidence" value="ECO:0007669"/>
    <property type="project" value="InterPro"/>
</dbReference>
<dbReference type="GO" id="GO:0004803">
    <property type="term" value="F:transposase activity"/>
    <property type="evidence" value="ECO:0007669"/>
    <property type="project" value="InterPro"/>
</dbReference>
<evidence type="ECO:0000313" key="3">
    <source>
        <dbReference type="EMBL" id="GGI34201.1"/>
    </source>
</evidence>
<dbReference type="InterPro" id="IPR002525">
    <property type="entry name" value="Transp_IS110-like_N"/>
</dbReference>
<protein>
    <submittedName>
        <fullName evidence="3">IS110 family transposase</fullName>
    </submittedName>
</protein>
<gene>
    <name evidence="3" type="ORF">GCM10010987_78220</name>
</gene>
<name>A0AA87WDY5_9BRAD</name>